<accession>A0AAE0E5L7</accession>
<gene>
    <name evidence="2" type="ORF">Dsin_016046</name>
</gene>
<reference evidence="2" key="1">
    <citation type="journal article" date="2023" name="Plant J.">
        <title>Genome sequences and population genomics provide insights into the demographic history, inbreeding, and mutation load of two 'living fossil' tree species of Dipteronia.</title>
        <authorList>
            <person name="Feng Y."/>
            <person name="Comes H.P."/>
            <person name="Chen J."/>
            <person name="Zhu S."/>
            <person name="Lu R."/>
            <person name="Zhang X."/>
            <person name="Li P."/>
            <person name="Qiu J."/>
            <person name="Olsen K.M."/>
            <person name="Qiu Y."/>
        </authorList>
    </citation>
    <scope>NUCLEOTIDE SEQUENCE</scope>
    <source>
        <strain evidence="2">NBL</strain>
    </source>
</reference>
<comment type="caution">
    <text evidence="2">The sequence shown here is derived from an EMBL/GenBank/DDBJ whole genome shotgun (WGS) entry which is preliminary data.</text>
</comment>
<organism evidence="2 3">
    <name type="scientific">Dipteronia sinensis</name>
    <dbReference type="NCBI Taxonomy" id="43782"/>
    <lineage>
        <taxon>Eukaryota</taxon>
        <taxon>Viridiplantae</taxon>
        <taxon>Streptophyta</taxon>
        <taxon>Embryophyta</taxon>
        <taxon>Tracheophyta</taxon>
        <taxon>Spermatophyta</taxon>
        <taxon>Magnoliopsida</taxon>
        <taxon>eudicotyledons</taxon>
        <taxon>Gunneridae</taxon>
        <taxon>Pentapetalae</taxon>
        <taxon>rosids</taxon>
        <taxon>malvids</taxon>
        <taxon>Sapindales</taxon>
        <taxon>Sapindaceae</taxon>
        <taxon>Hippocastanoideae</taxon>
        <taxon>Acereae</taxon>
        <taxon>Dipteronia</taxon>
    </lineage>
</organism>
<keyword evidence="3" id="KW-1185">Reference proteome</keyword>
<proteinExistence type="predicted"/>
<evidence type="ECO:0000313" key="2">
    <source>
        <dbReference type="EMBL" id="KAK3211340.1"/>
    </source>
</evidence>
<feature type="region of interest" description="Disordered" evidence="1">
    <location>
        <begin position="44"/>
        <end position="108"/>
    </location>
</feature>
<dbReference type="EMBL" id="JANJYJ010000005">
    <property type="protein sequence ID" value="KAK3211340.1"/>
    <property type="molecule type" value="Genomic_DNA"/>
</dbReference>
<feature type="compositionally biased region" description="Acidic residues" evidence="1">
    <location>
        <begin position="64"/>
        <end position="75"/>
    </location>
</feature>
<dbReference type="Proteomes" id="UP001281410">
    <property type="component" value="Unassembled WGS sequence"/>
</dbReference>
<evidence type="ECO:0000313" key="3">
    <source>
        <dbReference type="Proteomes" id="UP001281410"/>
    </source>
</evidence>
<dbReference type="AlphaFoldDB" id="A0AAE0E5L7"/>
<name>A0AAE0E5L7_9ROSI</name>
<protein>
    <submittedName>
        <fullName evidence="2">Uncharacterized protein</fullName>
    </submittedName>
</protein>
<feature type="compositionally biased region" description="Basic residues" evidence="1">
    <location>
        <begin position="82"/>
        <end position="97"/>
    </location>
</feature>
<evidence type="ECO:0000256" key="1">
    <source>
        <dbReference type="SAM" id="MobiDB-lite"/>
    </source>
</evidence>
<sequence length="108" mass="12414">MGPKKPTPTQGGAKSKKKALVKIGRTAQDEDDLDMILVELGEGTSPLEEKVLVQPPEVVAQTDAGDEKEGEEEKEELSAAEKKKKRRRRRKRRRRWKLQLQLEKKNRR</sequence>